<keyword evidence="3 7" id="KW-1133">Transmembrane helix</keyword>
<comment type="similarity">
    <text evidence="5">Belongs to the SAT4 family.</text>
</comment>
<evidence type="ECO:0000256" key="2">
    <source>
        <dbReference type="ARBA" id="ARBA00022692"/>
    </source>
</evidence>
<dbReference type="OrthoDB" id="2988756at2759"/>
<keyword evidence="2 7" id="KW-0812">Transmembrane</keyword>
<feature type="region of interest" description="Disordered" evidence="6">
    <location>
        <begin position="331"/>
        <end position="354"/>
    </location>
</feature>
<dbReference type="AlphaFoldDB" id="A0A420YIG5"/>
<feature type="transmembrane region" description="Helical" evidence="7">
    <location>
        <begin position="178"/>
        <end position="203"/>
    </location>
</feature>
<organism evidence="9 10">
    <name type="scientific">Coniochaeta pulveracea</name>
    <dbReference type="NCBI Taxonomy" id="177199"/>
    <lineage>
        <taxon>Eukaryota</taxon>
        <taxon>Fungi</taxon>
        <taxon>Dikarya</taxon>
        <taxon>Ascomycota</taxon>
        <taxon>Pezizomycotina</taxon>
        <taxon>Sordariomycetes</taxon>
        <taxon>Sordariomycetidae</taxon>
        <taxon>Coniochaetales</taxon>
        <taxon>Coniochaetaceae</taxon>
        <taxon>Coniochaeta</taxon>
    </lineage>
</organism>
<keyword evidence="4 7" id="KW-0472">Membrane</keyword>
<gene>
    <name evidence="9" type="ORF">DL546_009323</name>
</gene>
<evidence type="ECO:0000256" key="3">
    <source>
        <dbReference type="ARBA" id="ARBA00022989"/>
    </source>
</evidence>
<dbReference type="InterPro" id="IPR049326">
    <property type="entry name" value="Rhodopsin_dom_fungi"/>
</dbReference>
<evidence type="ECO:0000313" key="10">
    <source>
        <dbReference type="Proteomes" id="UP000275385"/>
    </source>
</evidence>
<dbReference type="Pfam" id="PF20684">
    <property type="entry name" value="Fung_rhodopsin"/>
    <property type="match status" value="1"/>
</dbReference>
<dbReference type="InterPro" id="IPR052337">
    <property type="entry name" value="SAT4-like"/>
</dbReference>
<evidence type="ECO:0000256" key="5">
    <source>
        <dbReference type="ARBA" id="ARBA00038359"/>
    </source>
</evidence>
<dbReference type="GO" id="GO:0016020">
    <property type="term" value="C:membrane"/>
    <property type="evidence" value="ECO:0007669"/>
    <property type="project" value="UniProtKB-SubCell"/>
</dbReference>
<feature type="domain" description="Rhodopsin" evidence="8">
    <location>
        <begin position="21"/>
        <end position="272"/>
    </location>
</feature>
<comment type="subcellular location">
    <subcellularLocation>
        <location evidence="1">Membrane</location>
        <topology evidence="1">Multi-pass membrane protein</topology>
    </subcellularLocation>
</comment>
<reference evidence="9 10" key="1">
    <citation type="submission" date="2018-08" db="EMBL/GenBank/DDBJ databases">
        <title>Draft genome of the lignicolous fungus Coniochaeta pulveracea.</title>
        <authorList>
            <person name="Borstlap C.J."/>
            <person name="De Witt R.N."/>
            <person name="Botha A."/>
            <person name="Volschenk H."/>
        </authorList>
    </citation>
    <scope>NUCLEOTIDE SEQUENCE [LARGE SCALE GENOMIC DNA]</scope>
    <source>
        <strain evidence="9 10">CAB683</strain>
    </source>
</reference>
<feature type="transmembrane region" description="Helical" evidence="7">
    <location>
        <begin position="6"/>
        <end position="28"/>
    </location>
</feature>
<evidence type="ECO:0000256" key="7">
    <source>
        <dbReference type="SAM" id="Phobius"/>
    </source>
</evidence>
<keyword evidence="10" id="KW-1185">Reference proteome</keyword>
<feature type="transmembrane region" description="Helical" evidence="7">
    <location>
        <begin position="100"/>
        <end position="121"/>
    </location>
</feature>
<feature type="region of interest" description="Disordered" evidence="6">
    <location>
        <begin position="397"/>
        <end position="427"/>
    </location>
</feature>
<evidence type="ECO:0000259" key="8">
    <source>
        <dbReference type="Pfam" id="PF20684"/>
    </source>
</evidence>
<feature type="transmembrane region" description="Helical" evidence="7">
    <location>
        <begin position="133"/>
        <end position="158"/>
    </location>
</feature>
<feature type="transmembrane region" description="Helical" evidence="7">
    <location>
        <begin position="215"/>
        <end position="237"/>
    </location>
</feature>
<evidence type="ECO:0000256" key="6">
    <source>
        <dbReference type="SAM" id="MobiDB-lite"/>
    </source>
</evidence>
<feature type="transmembrane region" description="Helical" evidence="7">
    <location>
        <begin position="40"/>
        <end position="63"/>
    </location>
</feature>
<dbReference type="EMBL" id="QVQW01000008">
    <property type="protein sequence ID" value="RKU47698.1"/>
    <property type="molecule type" value="Genomic_DNA"/>
</dbReference>
<name>A0A420YIG5_9PEZI</name>
<evidence type="ECO:0000256" key="4">
    <source>
        <dbReference type="ARBA" id="ARBA00023136"/>
    </source>
</evidence>
<sequence length="427" mass="47498">MSDFVTEAFTLLGVGLLVIVLRIAARLSSKGIRGLQADDYLMVLAAGVYAVETYLAYSVGAYWHGLANNAMTDEERRLLDPASEEYRLRVNGSKTQVAGWSTYTFLLWIVKAAMCTFYLRLTDGLQNFKTRIHVGFVLIVVTWLAVLLSILFGCFPLEKNWQIYPDPGNFCQPAISKIDIFVTVALNVITDIYLMTIPLPMLWQSRLPPFKKAGLMVLFSGGAFVTMAGILRCVLILTDPINGAQQAGSWACRETFVAVVTSNLPMIFPLARRIFTPFVSTIRSYTSKVTGNYASGISRSDHIKLEDKNPRRGMGPRSVNPITNFTFTESEERICEPKNPSVDSHTTMETAPPKNTGIMQTVEVRVTEARKSRSHFTTEETFGSPTDFYLVEQARKSHDVLRGAPRGASGTTSKKDKRKSAHFPFSS</sequence>
<dbReference type="STRING" id="177199.A0A420YIG5"/>
<dbReference type="PANTHER" id="PTHR33048:SF2">
    <property type="entry name" value="SRPK"/>
    <property type="match status" value="1"/>
</dbReference>
<evidence type="ECO:0000256" key="1">
    <source>
        <dbReference type="ARBA" id="ARBA00004141"/>
    </source>
</evidence>
<evidence type="ECO:0000313" key="9">
    <source>
        <dbReference type="EMBL" id="RKU47698.1"/>
    </source>
</evidence>
<dbReference type="Proteomes" id="UP000275385">
    <property type="component" value="Unassembled WGS sequence"/>
</dbReference>
<protein>
    <recommendedName>
        <fullName evidence="8">Rhodopsin domain-containing protein</fullName>
    </recommendedName>
</protein>
<proteinExistence type="inferred from homology"/>
<comment type="caution">
    <text evidence="9">The sequence shown here is derived from an EMBL/GenBank/DDBJ whole genome shotgun (WGS) entry which is preliminary data.</text>
</comment>
<dbReference type="PANTHER" id="PTHR33048">
    <property type="entry name" value="PTH11-LIKE INTEGRAL MEMBRANE PROTEIN (AFU_ORTHOLOGUE AFUA_5G11245)"/>
    <property type="match status" value="1"/>
</dbReference>
<accession>A0A420YIG5</accession>